<dbReference type="SUPFAM" id="SSF103481">
    <property type="entry name" value="Multidrug resistance efflux transporter EmrE"/>
    <property type="match status" value="1"/>
</dbReference>
<feature type="transmembrane region" description="Helical" evidence="6">
    <location>
        <begin position="193"/>
        <end position="211"/>
    </location>
</feature>
<dbReference type="InterPro" id="IPR050638">
    <property type="entry name" value="AA-Vitamin_Transporters"/>
</dbReference>
<feature type="domain" description="EamA" evidence="7">
    <location>
        <begin position="163"/>
        <end position="294"/>
    </location>
</feature>
<dbReference type="PANTHER" id="PTHR32322:SF2">
    <property type="entry name" value="EAMA DOMAIN-CONTAINING PROTEIN"/>
    <property type="match status" value="1"/>
</dbReference>
<accession>A0A1H9IGX5</accession>
<comment type="subcellular location">
    <subcellularLocation>
        <location evidence="1">Membrane</location>
        <topology evidence="1">Multi-pass membrane protein</topology>
    </subcellularLocation>
</comment>
<feature type="transmembrane region" description="Helical" evidence="6">
    <location>
        <begin position="279"/>
        <end position="299"/>
    </location>
</feature>
<dbReference type="AlphaFoldDB" id="A0A1H9IGX5"/>
<dbReference type="EMBL" id="FOFZ01000004">
    <property type="protein sequence ID" value="SEQ73767.1"/>
    <property type="molecule type" value="Genomic_DNA"/>
</dbReference>
<evidence type="ECO:0000256" key="2">
    <source>
        <dbReference type="ARBA" id="ARBA00007362"/>
    </source>
</evidence>
<dbReference type="PANTHER" id="PTHR32322">
    <property type="entry name" value="INNER MEMBRANE TRANSPORTER"/>
    <property type="match status" value="1"/>
</dbReference>
<keyword evidence="9" id="KW-1185">Reference proteome</keyword>
<gene>
    <name evidence="8" type="ORF">SAMN05444355_1045</name>
</gene>
<keyword evidence="3 6" id="KW-0812">Transmembrane</keyword>
<feature type="transmembrane region" description="Helical" evidence="6">
    <location>
        <begin position="54"/>
        <end position="76"/>
    </location>
</feature>
<evidence type="ECO:0000256" key="3">
    <source>
        <dbReference type="ARBA" id="ARBA00022692"/>
    </source>
</evidence>
<dbReference type="Pfam" id="PF00892">
    <property type="entry name" value="EamA"/>
    <property type="match status" value="1"/>
</dbReference>
<proteinExistence type="inferred from homology"/>
<feature type="transmembrane region" description="Helical" evidence="6">
    <location>
        <begin position="28"/>
        <end position="48"/>
    </location>
</feature>
<dbReference type="InterPro" id="IPR037185">
    <property type="entry name" value="EmrE-like"/>
</dbReference>
<comment type="similarity">
    <text evidence="2">Belongs to the EamA transporter family.</text>
</comment>
<dbReference type="GO" id="GO:0016020">
    <property type="term" value="C:membrane"/>
    <property type="evidence" value="ECO:0007669"/>
    <property type="project" value="UniProtKB-SubCell"/>
</dbReference>
<name>A0A1H9IGX5_FLAFI</name>
<protein>
    <submittedName>
        <fullName evidence="8">Inner membrane transporter RhtA</fullName>
    </submittedName>
</protein>
<feature type="transmembrane region" description="Helical" evidence="6">
    <location>
        <begin position="88"/>
        <end position="108"/>
    </location>
</feature>
<evidence type="ECO:0000259" key="7">
    <source>
        <dbReference type="Pfam" id="PF00892"/>
    </source>
</evidence>
<evidence type="ECO:0000256" key="6">
    <source>
        <dbReference type="SAM" id="Phobius"/>
    </source>
</evidence>
<keyword evidence="5 6" id="KW-0472">Membrane</keyword>
<evidence type="ECO:0000256" key="5">
    <source>
        <dbReference type="ARBA" id="ARBA00023136"/>
    </source>
</evidence>
<feature type="transmembrane region" description="Helical" evidence="6">
    <location>
        <begin position="114"/>
        <end position="132"/>
    </location>
</feature>
<reference evidence="9" key="1">
    <citation type="submission" date="2016-10" db="EMBL/GenBank/DDBJ databases">
        <authorList>
            <person name="Varghese N."/>
            <person name="Submissions S."/>
        </authorList>
    </citation>
    <scope>NUCLEOTIDE SEQUENCE [LARGE SCALE GENOMIC DNA]</scope>
    <source>
        <strain evidence="9">DSM 15719</strain>
    </source>
</reference>
<evidence type="ECO:0000313" key="9">
    <source>
        <dbReference type="Proteomes" id="UP000183658"/>
    </source>
</evidence>
<evidence type="ECO:0000313" key="8">
    <source>
        <dbReference type="EMBL" id="SEQ73767.1"/>
    </source>
</evidence>
<keyword evidence="4 6" id="KW-1133">Transmembrane helix</keyword>
<organism evidence="8 9">
    <name type="scientific">Flavobacterium frigoris</name>
    <dbReference type="NCBI Taxonomy" id="229204"/>
    <lineage>
        <taxon>Bacteria</taxon>
        <taxon>Pseudomonadati</taxon>
        <taxon>Bacteroidota</taxon>
        <taxon>Flavobacteriia</taxon>
        <taxon>Flavobacteriales</taxon>
        <taxon>Flavobacteriaceae</taxon>
        <taxon>Flavobacterium</taxon>
    </lineage>
</organism>
<feature type="transmembrane region" description="Helical" evidence="6">
    <location>
        <begin position="139"/>
        <end position="156"/>
    </location>
</feature>
<feature type="transmembrane region" description="Helical" evidence="6">
    <location>
        <begin position="162"/>
        <end position="181"/>
    </location>
</feature>
<evidence type="ECO:0000256" key="4">
    <source>
        <dbReference type="ARBA" id="ARBA00022989"/>
    </source>
</evidence>
<dbReference type="Proteomes" id="UP000183658">
    <property type="component" value="Unassembled WGS sequence"/>
</dbReference>
<evidence type="ECO:0000256" key="1">
    <source>
        <dbReference type="ARBA" id="ARBA00004141"/>
    </source>
</evidence>
<sequence>MPPFSNYKFCSFVFLHLYNKVKNKLSNIPPIPAVLFAIISVQSGAAIAKTLFPAIGAAGTASLRIGISAIILFAVYRPNLFKITPKQWKVVIPYGLCLGAMNLIFYMAIERIPIGLAVTLEFIGPLLVAVFGSKRFIDYLWVLLAAAGIVLIAPWTNNGINVLGVLFALLAGAFWAFYIVLGGKVSKVMKDGEAVATGMLFASLLIVPFGIMGNGFSNLTPTFLSLGVALALLSSAIPFTLEMKALGQLPARTFSILMSLEPAAASICALIFLQEYLALNEVVAVVFVVVASVGSTLTAKSQT</sequence>
<dbReference type="InterPro" id="IPR000620">
    <property type="entry name" value="EamA_dom"/>
</dbReference>
<feature type="transmembrane region" description="Helical" evidence="6">
    <location>
        <begin position="253"/>
        <end position="273"/>
    </location>
</feature>
<feature type="transmembrane region" description="Helical" evidence="6">
    <location>
        <begin position="223"/>
        <end position="241"/>
    </location>
</feature>